<dbReference type="PROSITE" id="PS50893">
    <property type="entry name" value="ABC_TRANSPORTER_2"/>
    <property type="match status" value="1"/>
</dbReference>
<evidence type="ECO:0000313" key="11">
    <source>
        <dbReference type="EMBL" id="QJR28745.1"/>
    </source>
</evidence>
<keyword evidence="3" id="KW-0813">Transport</keyword>
<feature type="domain" description="ABC transporter" evidence="10">
    <location>
        <begin position="22"/>
        <end position="256"/>
    </location>
</feature>
<keyword evidence="6" id="KW-0547">Nucleotide-binding</keyword>
<dbReference type="PANTHER" id="PTHR42788">
    <property type="entry name" value="TAURINE IMPORT ATP-BINDING PROTEIN-RELATED"/>
    <property type="match status" value="1"/>
</dbReference>
<comment type="subcellular location">
    <subcellularLocation>
        <location evidence="1">Cell membrane</location>
        <topology evidence="1">Peripheral membrane protein</topology>
    </subcellularLocation>
</comment>
<dbReference type="PROSITE" id="PS00211">
    <property type="entry name" value="ABC_TRANSPORTER_1"/>
    <property type="match status" value="1"/>
</dbReference>
<organism evidence="11 12">
    <name type="scientific">Limnobacter profundi</name>
    <dbReference type="NCBI Taxonomy" id="2732163"/>
    <lineage>
        <taxon>Bacteria</taxon>
        <taxon>Pseudomonadati</taxon>
        <taxon>Pseudomonadota</taxon>
        <taxon>Betaproteobacteria</taxon>
        <taxon>Burkholderiales</taxon>
        <taxon>Burkholderiaceae</taxon>
        <taxon>Limnobacter</taxon>
    </lineage>
</organism>
<evidence type="ECO:0000259" key="10">
    <source>
        <dbReference type="PROSITE" id="PS50893"/>
    </source>
</evidence>
<evidence type="ECO:0000256" key="6">
    <source>
        <dbReference type="ARBA" id="ARBA00022741"/>
    </source>
</evidence>
<feature type="compositionally biased region" description="Polar residues" evidence="9">
    <location>
        <begin position="282"/>
        <end position="295"/>
    </location>
</feature>
<dbReference type="Proteomes" id="UP000501130">
    <property type="component" value="Chromosome"/>
</dbReference>
<sequence length="327" mass="35929">MTTEHKIFSKDLIPNEKAAAFLQVEGLVKSYAPADTSVPPVFEAVNFDIQKGEFVCIIGHSGCGKSTILNILAGLDEATQGYVIMNGKEVVGPSLDRGVVFQSHALMPWMTALKNVEFGVRSRWPEKSPEEISEHAMKYLDMVGLGKAANKKPHELSGGMKQRVGIARAFAIQPQMLLLDEPFGALDALTRGTIQDELLQIVKATGQTVFMITHDVDEAILLADKVMLMSHGPRARIAEIVENTMPRERTRSTVHHDPQYYAIRNHLVDFLVNRAAPAPSTEPDSNKLNAELHQQPTVVRPGLKALSNTKISTETTPPLNLIQRSAP</sequence>
<name>A0ABX6N4A8_9BURK</name>
<evidence type="ECO:0000256" key="7">
    <source>
        <dbReference type="ARBA" id="ARBA00022840"/>
    </source>
</evidence>
<dbReference type="InterPro" id="IPR005890">
    <property type="entry name" value="NO3_transporter_ATP-bd-like"/>
</dbReference>
<protein>
    <submittedName>
        <fullName evidence="11">ABC transporter ATP-binding protein</fullName>
    </submittedName>
</protein>
<dbReference type="Pfam" id="PF00005">
    <property type="entry name" value="ABC_tran"/>
    <property type="match status" value="1"/>
</dbReference>
<dbReference type="PANTHER" id="PTHR42788:SF7">
    <property type="entry name" value="NITRATE ABC TRANSPORTER ATP-BINDING PROTEIN"/>
    <property type="match status" value="1"/>
</dbReference>
<dbReference type="EMBL" id="CP053084">
    <property type="protein sequence ID" value="QJR28745.1"/>
    <property type="molecule type" value="Genomic_DNA"/>
</dbReference>
<keyword evidence="7 11" id="KW-0067">ATP-binding</keyword>
<dbReference type="NCBIfam" id="TIGR01184">
    <property type="entry name" value="ntrCD"/>
    <property type="match status" value="1"/>
</dbReference>
<comment type="similarity">
    <text evidence="2">Belongs to the ABC transporter superfamily.</text>
</comment>
<dbReference type="InterPro" id="IPR003439">
    <property type="entry name" value="ABC_transporter-like_ATP-bd"/>
</dbReference>
<evidence type="ECO:0000256" key="3">
    <source>
        <dbReference type="ARBA" id="ARBA00022448"/>
    </source>
</evidence>
<evidence type="ECO:0000313" key="12">
    <source>
        <dbReference type="Proteomes" id="UP000501130"/>
    </source>
</evidence>
<evidence type="ECO:0000256" key="2">
    <source>
        <dbReference type="ARBA" id="ARBA00005417"/>
    </source>
</evidence>
<dbReference type="RefSeq" id="WP_171097712.1">
    <property type="nucleotide sequence ID" value="NZ_CP053084.1"/>
</dbReference>
<dbReference type="InterPro" id="IPR050166">
    <property type="entry name" value="ABC_transporter_ATP-bind"/>
</dbReference>
<evidence type="ECO:0000256" key="4">
    <source>
        <dbReference type="ARBA" id="ARBA00022475"/>
    </source>
</evidence>
<dbReference type="Gene3D" id="3.40.50.300">
    <property type="entry name" value="P-loop containing nucleotide triphosphate hydrolases"/>
    <property type="match status" value="1"/>
</dbReference>
<accession>A0ABX6N4A8</accession>
<feature type="region of interest" description="Disordered" evidence="9">
    <location>
        <begin position="276"/>
        <end position="295"/>
    </location>
</feature>
<dbReference type="GO" id="GO:0005524">
    <property type="term" value="F:ATP binding"/>
    <property type="evidence" value="ECO:0007669"/>
    <property type="project" value="UniProtKB-KW"/>
</dbReference>
<evidence type="ECO:0000256" key="1">
    <source>
        <dbReference type="ARBA" id="ARBA00004202"/>
    </source>
</evidence>
<keyword evidence="5" id="KW-0997">Cell inner membrane</keyword>
<dbReference type="SMART" id="SM00382">
    <property type="entry name" value="AAA"/>
    <property type="match status" value="1"/>
</dbReference>
<keyword evidence="8" id="KW-0472">Membrane</keyword>
<reference evidence="11 12" key="1">
    <citation type="submission" date="2020-05" db="EMBL/GenBank/DDBJ databases">
        <title>Compete genome of Limnobacter sp. SAORIC-580.</title>
        <authorList>
            <person name="Song J."/>
            <person name="Cho J.-C."/>
        </authorList>
    </citation>
    <scope>NUCLEOTIDE SEQUENCE [LARGE SCALE GENOMIC DNA]</scope>
    <source>
        <strain evidence="11 12">SAORIC-580</strain>
    </source>
</reference>
<dbReference type="InterPro" id="IPR017871">
    <property type="entry name" value="ABC_transporter-like_CS"/>
</dbReference>
<proteinExistence type="inferred from homology"/>
<evidence type="ECO:0000256" key="5">
    <source>
        <dbReference type="ARBA" id="ARBA00022519"/>
    </source>
</evidence>
<evidence type="ECO:0000256" key="9">
    <source>
        <dbReference type="SAM" id="MobiDB-lite"/>
    </source>
</evidence>
<dbReference type="CDD" id="cd03293">
    <property type="entry name" value="ABC_NrtD_SsuB_transporters"/>
    <property type="match status" value="1"/>
</dbReference>
<gene>
    <name evidence="11" type="ORF">HKT17_02975</name>
</gene>
<dbReference type="SUPFAM" id="SSF52540">
    <property type="entry name" value="P-loop containing nucleoside triphosphate hydrolases"/>
    <property type="match status" value="1"/>
</dbReference>
<evidence type="ECO:0000256" key="8">
    <source>
        <dbReference type="ARBA" id="ARBA00023136"/>
    </source>
</evidence>
<keyword evidence="12" id="KW-1185">Reference proteome</keyword>
<keyword evidence="4" id="KW-1003">Cell membrane</keyword>
<dbReference type="InterPro" id="IPR027417">
    <property type="entry name" value="P-loop_NTPase"/>
</dbReference>
<dbReference type="InterPro" id="IPR003593">
    <property type="entry name" value="AAA+_ATPase"/>
</dbReference>